<name>A0A3G1TV70_ENTFC</name>
<sequence length="37" mass="4379">MLNINGEEYTEMIQNPEPRITEKTSDCLLFYERGQTN</sequence>
<geneLocation type="plasmid" evidence="1">
    <name>pEMSRR6</name>
</geneLocation>
<protein>
    <submittedName>
        <fullName evidence="1">Uncharacterized protein</fullName>
    </submittedName>
</protein>
<dbReference type="AlphaFoldDB" id="A0A3G1TV70"/>
<proteinExistence type="predicted"/>
<evidence type="ECO:0000313" key="1">
    <source>
        <dbReference type="EMBL" id="AYF52794.1"/>
    </source>
</evidence>
<accession>A0A3G1TV70</accession>
<reference evidence="1" key="1">
    <citation type="submission" date="2017-11" db="EMBL/GenBank/DDBJ databases">
        <title>The Silenced vanM Gene Cluster on Plasmid was Prevalent in Clinical Isolates of Enterococci from Hangzhou, China.</title>
        <authorList>
            <person name="Sun L."/>
            <person name="Qu T."/>
            <person name="Chen Y."/>
            <person name="Fu Y."/>
            <person name="Yang Q."/>
            <person name="Yu Y."/>
        </authorList>
    </citation>
    <scope>NUCLEOTIDE SEQUENCE</scope>
    <source>
        <strain evidence="1">SRR6</strain>
        <plasmid evidence="1">pEMSRR6</plasmid>
    </source>
</reference>
<keyword evidence="1" id="KW-0614">Plasmid</keyword>
<organism evidence="1">
    <name type="scientific">Enterococcus faecium</name>
    <name type="common">Streptococcus faecium</name>
    <dbReference type="NCBI Taxonomy" id="1352"/>
    <lineage>
        <taxon>Bacteria</taxon>
        <taxon>Bacillati</taxon>
        <taxon>Bacillota</taxon>
        <taxon>Bacilli</taxon>
        <taxon>Lactobacillales</taxon>
        <taxon>Enterococcaceae</taxon>
        <taxon>Enterococcus</taxon>
    </lineage>
</organism>
<dbReference type="EMBL" id="MG640601">
    <property type="protein sequence ID" value="AYF52794.1"/>
    <property type="molecule type" value="Genomic_DNA"/>
</dbReference>